<dbReference type="AlphaFoldDB" id="A0A7H2V914"/>
<proteinExistence type="predicted"/>
<gene>
    <name evidence="1" type="ORF">IC776_02800</name>
</gene>
<evidence type="ECO:0000313" key="1">
    <source>
        <dbReference type="EMBL" id="QNX72847.1"/>
    </source>
</evidence>
<sequence>MGYFFLRKIQLCCSLAGWTGQLRLAVSFDHGIPTPVQSVTITVGSIGARSNLGLIKGKANENIRF</sequence>
<evidence type="ECO:0000313" key="2">
    <source>
        <dbReference type="Proteomes" id="UP000516666"/>
    </source>
</evidence>
<accession>A0A7H2V914</accession>
<protein>
    <submittedName>
        <fullName evidence="1">Uncharacterized protein</fullName>
    </submittedName>
</protein>
<reference evidence="2" key="1">
    <citation type="submission" date="2020-09" db="EMBL/GenBank/DDBJ databases">
        <title>Clinical and molecular characterization of Acinetobacter seifertii in Taiwan.</title>
        <authorList>
            <person name="Li L.-H."/>
            <person name="Yang Y.-S."/>
            <person name="Sun J.-R."/>
            <person name="Huang T.-W."/>
            <person name="Huang W.-C."/>
            <person name="Wang Y.-C."/>
            <person name="Kuo T.-H."/>
            <person name="Kuo S.-C."/>
            <person name="Chen T.-L."/>
        </authorList>
    </citation>
    <scope>NUCLEOTIDE SEQUENCE [LARGE SCALE GENOMIC DNA]</scope>
    <source>
        <strain evidence="2">AS39</strain>
    </source>
</reference>
<organism evidence="1 2">
    <name type="scientific">Acinetobacter seifertii</name>
    <dbReference type="NCBI Taxonomy" id="1530123"/>
    <lineage>
        <taxon>Bacteria</taxon>
        <taxon>Pseudomonadati</taxon>
        <taxon>Pseudomonadota</taxon>
        <taxon>Gammaproteobacteria</taxon>
        <taxon>Moraxellales</taxon>
        <taxon>Moraxellaceae</taxon>
        <taxon>Acinetobacter</taxon>
        <taxon>Acinetobacter calcoaceticus/baumannii complex</taxon>
    </lineage>
</organism>
<dbReference type="EMBL" id="CP061646">
    <property type="protein sequence ID" value="QNX72847.1"/>
    <property type="molecule type" value="Genomic_DNA"/>
</dbReference>
<reference evidence="1 2" key="2">
    <citation type="submission" date="2020-09" db="EMBL/GenBank/DDBJ databases">
        <authorList>
            <person name="Chen F.-J."/>
            <person name="Lee Y.-T."/>
        </authorList>
    </citation>
    <scope>NUCLEOTIDE SEQUENCE [LARGE SCALE GENOMIC DNA]</scope>
    <source>
        <strain evidence="1 2">AS39</strain>
    </source>
</reference>
<name>A0A7H2V914_9GAMM</name>
<dbReference type="Proteomes" id="UP000516666">
    <property type="component" value="Chromosome"/>
</dbReference>
<dbReference type="RefSeq" id="WP_191012599.1">
    <property type="nucleotide sequence ID" value="NZ_CP061646.1"/>
</dbReference>